<dbReference type="AlphaFoldDB" id="A0A0E9QH87"/>
<organism evidence="1">
    <name type="scientific">Anguilla anguilla</name>
    <name type="common">European freshwater eel</name>
    <name type="synonym">Muraena anguilla</name>
    <dbReference type="NCBI Taxonomy" id="7936"/>
    <lineage>
        <taxon>Eukaryota</taxon>
        <taxon>Metazoa</taxon>
        <taxon>Chordata</taxon>
        <taxon>Craniata</taxon>
        <taxon>Vertebrata</taxon>
        <taxon>Euteleostomi</taxon>
        <taxon>Actinopterygii</taxon>
        <taxon>Neopterygii</taxon>
        <taxon>Teleostei</taxon>
        <taxon>Anguilliformes</taxon>
        <taxon>Anguillidae</taxon>
        <taxon>Anguilla</taxon>
    </lineage>
</organism>
<protein>
    <submittedName>
        <fullName evidence="1">Uncharacterized protein</fullName>
    </submittedName>
</protein>
<reference evidence="1" key="2">
    <citation type="journal article" date="2015" name="Fish Shellfish Immunol.">
        <title>Early steps in the European eel (Anguilla anguilla)-Vibrio vulnificus interaction in the gills: Role of the RtxA13 toxin.</title>
        <authorList>
            <person name="Callol A."/>
            <person name="Pajuelo D."/>
            <person name="Ebbesson L."/>
            <person name="Teles M."/>
            <person name="MacKenzie S."/>
            <person name="Amaro C."/>
        </authorList>
    </citation>
    <scope>NUCLEOTIDE SEQUENCE</scope>
</reference>
<dbReference type="EMBL" id="GBXM01092862">
    <property type="protein sequence ID" value="JAH15715.1"/>
    <property type="molecule type" value="Transcribed_RNA"/>
</dbReference>
<proteinExistence type="predicted"/>
<reference evidence="1" key="1">
    <citation type="submission" date="2014-11" db="EMBL/GenBank/DDBJ databases">
        <authorList>
            <person name="Amaro Gonzalez C."/>
        </authorList>
    </citation>
    <scope>NUCLEOTIDE SEQUENCE</scope>
</reference>
<evidence type="ECO:0000313" key="1">
    <source>
        <dbReference type="EMBL" id="JAH15715.1"/>
    </source>
</evidence>
<sequence>MPPSRRNLAGWHTCHPKIYNKYHKQNKNK</sequence>
<name>A0A0E9QH87_ANGAN</name>
<accession>A0A0E9QH87</accession>